<dbReference type="InterPro" id="IPR058245">
    <property type="entry name" value="NreC/VraR/RcsB-like_REC"/>
</dbReference>
<dbReference type="Pfam" id="PF00196">
    <property type="entry name" value="GerE"/>
    <property type="match status" value="1"/>
</dbReference>
<keyword evidence="5" id="KW-0804">Transcription</keyword>
<dbReference type="AlphaFoldDB" id="A0A9D1VVJ5"/>
<feature type="domain" description="HTH luxR-type" evidence="8">
    <location>
        <begin position="148"/>
        <end position="213"/>
    </location>
</feature>
<dbReference type="Pfam" id="PF00072">
    <property type="entry name" value="Response_reg"/>
    <property type="match status" value="1"/>
</dbReference>
<evidence type="ECO:0000256" key="6">
    <source>
        <dbReference type="ARBA" id="ARBA00024867"/>
    </source>
</evidence>
<dbReference type="PRINTS" id="PR00038">
    <property type="entry name" value="HTHLUXR"/>
</dbReference>
<reference evidence="10" key="2">
    <citation type="submission" date="2021-04" db="EMBL/GenBank/DDBJ databases">
        <authorList>
            <person name="Gilroy R."/>
        </authorList>
    </citation>
    <scope>NUCLEOTIDE SEQUENCE</scope>
    <source>
        <strain evidence="10">26628</strain>
    </source>
</reference>
<evidence type="ECO:0000256" key="2">
    <source>
        <dbReference type="ARBA" id="ARBA00022553"/>
    </source>
</evidence>
<evidence type="ECO:0000256" key="1">
    <source>
        <dbReference type="ARBA" id="ARBA00018672"/>
    </source>
</evidence>
<dbReference type="InterPro" id="IPR001789">
    <property type="entry name" value="Sig_transdc_resp-reg_receiver"/>
</dbReference>
<feature type="modified residue" description="4-aspartylphosphate" evidence="7">
    <location>
        <position position="55"/>
    </location>
</feature>
<evidence type="ECO:0000256" key="3">
    <source>
        <dbReference type="ARBA" id="ARBA00023015"/>
    </source>
</evidence>
<accession>A0A9D1VVJ5</accession>
<dbReference type="PANTHER" id="PTHR43214:SF24">
    <property type="entry name" value="TRANSCRIPTIONAL REGULATORY PROTEIN NARL-RELATED"/>
    <property type="match status" value="1"/>
</dbReference>
<keyword evidence="2 7" id="KW-0597">Phosphoprotein</keyword>
<evidence type="ECO:0000256" key="5">
    <source>
        <dbReference type="ARBA" id="ARBA00023163"/>
    </source>
</evidence>
<dbReference type="PROSITE" id="PS50110">
    <property type="entry name" value="RESPONSE_REGULATORY"/>
    <property type="match status" value="1"/>
</dbReference>
<reference evidence="10" key="1">
    <citation type="journal article" date="2021" name="PeerJ">
        <title>Extensive microbial diversity within the chicken gut microbiome revealed by metagenomics and culture.</title>
        <authorList>
            <person name="Gilroy R."/>
            <person name="Ravi A."/>
            <person name="Getino M."/>
            <person name="Pursley I."/>
            <person name="Horton D.L."/>
            <person name="Alikhan N.F."/>
            <person name="Baker D."/>
            <person name="Gharbi K."/>
            <person name="Hall N."/>
            <person name="Watson M."/>
            <person name="Adriaenssens E.M."/>
            <person name="Foster-Nyarko E."/>
            <person name="Jarju S."/>
            <person name="Secka A."/>
            <person name="Antonio M."/>
            <person name="Oren A."/>
            <person name="Chaudhuri R.R."/>
            <person name="La Ragione R."/>
            <person name="Hildebrand F."/>
            <person name="Pallen M.J."/>
        </authorList>
    </citation>
    <scope>NUCLEOTIDE SEQUENCE</scope>
    <source>
        <strain evidence="10">26628</strain>
    </source>
</reference>
<dbReference type="CDD" id="cd06170">
    <property type="entry name" value="LuxR_C_like"/>
    <property type="match status" value="1"/>
</dbReference>
<evidence type="ECO:0000256" key="4">
    <source>
        <dbReference type="ARBA" id="ARBA00023125"/>
    </source>
</evidence>
<dbReference type="InterPro" id="IPR000792">
    <property type="entry name" value="Tscrpt_reg_LuxR_C"/>
</dbReference>
<dbReference type="GO" id="GO:0006355">
    <property type="term" value="P:regulation of DNA-templated transcription"/>
    <property type="evidence" value="ECO:0007669"/>
    <property type="project" value="InterPro"/>
</dbReference>
<keyword evidence="3" id="KW-0805">Transcription regulation</keyword>
<gene>
    <name evidence="10" type="ORF">H9737_05060</name>
</gene>
<dbReference type="GO" id="GO:0003677">
    <property type="term" value="F:DNA binding"/>
    <property type="evidence" value="ECO:0007669"/>
    <property type="project" value="UniProtKB-KW"/>
</dbReference>
<proteinExistence type="predicted"/>
<dbReference type="SMART" id="SM00448">
    <property type="entry name" value="REC"/>
    <property type="match status" value="1"/>
</dbReference>
<dbReference type="Proteomes" id="UP000824249">
    <property type="component" value="Unassembled WGS sequence"/>
</dbReference>
<feature type="domain" description="Response regulatory" evidence="9">
    <location>
        <begin position="4"/>
        <end position="120"/>
    </location>
</feature>
<comment type="caution">
    <text evidence="10">The sequence shown here is derived from an EMBL/GenBank/DDBJ whole genome shotgun (WGS) entry which is preliminary data.</text>
</comment>
<dbReference type="Gene3D" id="3.40.50.2300">
    <property type="match status" value="1"/>
</dbReference>
<dbReference type="InterPro" id="IPR011006">
    <property type="entry name" value="CheY-like_superfamily"/>
</dbReference>
<organism evidence="10 11">
    <name type="scientific">Candidatus Borkfalkia faecigallinarum</name>
    <dbReference type="NCBI Taxonomy" id="2838509"/>
    <lineage>
        <taxon>Bacteria</taxon>
        <taxon>Bacillati</taxon>
        <taxon>Bacillota</taxon>
        <taxon>Clostridia</taxon>
        <taxon>Christensenellales</taxon>
        <taxon>Christensenellaceae</taxon>
        <taxon>Candidatus Borkfalkia</taxon>
    </lineage>
</organism>
<dbReference type="EMBL" id="DXFD01000079">
    <property type="protein sequence ID" value="HIX47042.1"/>
    <property type="molecule type" value="Genomic_DNA"/>
</dbReference>
<keyword evidence="4" id="KW-0238">DNA-binding</keyword>
<name>A0A9D1VVJ5_9FIRM</name>
<dbReference type="PROSITE" id="PS50043">
    <property type="entry name" value="HTH_LUXR_2"/>
    <property type="match status" value="1"/>
</dbReference>
<dbReference type="CDD" id="cd17535">
    <property type="entry name" value="REC_NarL-like"/>
    <property type="match status" value="1"/>
</dbReference>
<dbReference type="GO" id="GO:0000160">
    <property type="term" value="P:phosphorelay signal transduction system"/>
    <property type="evidence" value="ECO:0007669"/>
    <property type="project" value="InterPro"/>
</dbReference>
<dbReference type="SUPFAM" id="SSF46894">
    <property type="entry name" value="C-terminal effector domain of the bipartite response regulators"/>
    <property type="match status" value="1"/>
</dbReference>
<evidence type="ECO:0000313" key="11">
    <source>
        <dbReference type="Proteomes" id="UP000824249"/>
    </source>
</evidence>
<dbReference type="InterPro" id="IPR039420">
    <property type="entry name" value="WalR-like"/>
</dbReference>
<evidence type="ECO:0000313" key="10">
    <source>
        <dbReference type="EMBL" id="HIX47042.1"/>
    </source>
</evidence>
<evidence type="ECO:0000259" key="8">
    <source>
        <dbReference type="PROSITE" id="PS50043"/>
    </source>
</evidence>
<protein>
    <recommendedName>
        <fullName evidence="1">Stage 0 sporulation protein A homolog</fullName>
    </recommendedName>
</protein>
<evidence type="ECO:0000256" key="7">
    <source>
        <dbReference type="PROSITE-ProRule" id="PRU00169"/>
    </source>
</evidence>
<dbReference type="SMART" id="SM00421">
    <property type="entry name" value="HTH_LUXR"/>
    <property type="match status" value="1"/>
</dbReference>
<sequence>MKIKVMIVDDQVILSEGIRSVLASSGELEVIAVAHDGQEALELMEQQVPDVALLDIRMPRMNGVVATGEIKKRYPGVKVLVLTTFDDSDYILSALNNGACGYLLKDISAPALIEAIKNAYAGDTILPAKIAKKVSDAAKMVTSDREIKLRRAFGFSDREVEIALMLFEGFNNRQIASALGLSDGTARNYISAIYMKLGCDGRASAIAKMKEILNAE</sequence>
<comment type="function">
    <text evidence="6">May play the central regulatory role in sporulation. It may be an element of the effector pathway responsible for the activation of sporulation genes in response to nutritional stress. Spo0A may act in concert with spo0H (a sigma factor) to control the expression of some genes that are critical to the sporulation process.</text>
</comment>
<evidence type="ECO:0000259" key="9">
    <source>
        <dbReference type="PROSITE" id="PS50110"/>
    </source>
</evidence>
<dbReference type="SUPFAM" id="SSF52172">
    <property type="entry name" value="CheY-like"/>
    <property type="match status" value="1"/>
</dbReference>
<dbReference type="PANTHER" id="PTHR43214">
    <property type="entry name" value="TWO-COMPONENT RESPONSE REGULATOR"/>
    <property type="match status" value="1"/>
</dbReference>
<dbReference type="InterPro" id="IPR016032">
    <property type="entry name" value="Sig_transdc_resp-reg_C-effctor"/>
</dbReference>